<dbReference type="OrthoDB" id="6618364at2759"/>
<feature type="transmembrane region" description="Helical" evidence="1">
    <location>
        <begin position="84"/>
        <end position="103"/>
    </location>
</feature>
<protein>
    <recommendedName>
        <fullName evidence="4">Odorant receptor</fullName>
    </recommendedName>
</protein>
<dbReference type="EMBL" id="CADCXU010009685">
    <property type="protein sequence ID" value="CAB0000620.1"/>
    <property type="molecule type" value="Genomic_DNA"/>
</dbReference>
<sequence length="179" mass="20898">MSESWLTRIIIGDMSLESYNKIQRYARVEFTPLVEFLMMFPPLESLYIMTIFVPIAIGIYLIYTVLLTISCVYMRHDFVMWSEIIHHTLIVYLGIFINGVIFLRRSDLLGLTVDYMNGVYHYKDLSVMDETFDRLKKDNVSLQRSLFKLPVVIIAVTGTTLCLKPFIDMLMDVHPNKIL</sequence>
<gene>
    <name evidence="2" type="ORF">NTEN_LOCUS6407</name>
</gene>
<evidence type="ECO:0000256" key="1">
    <source>
        <dbReference type="SAM" id="Phobius"/>
    </source>
</evidence>
<reference evidence="2 3" key="1">
    <citation type="submission" date="2020-02" db="EMBL/GenBank/DDBJ databases">
        <authorList>
            <person name="Ferguson B K."/>
        </authorList>
    </citation>
    <scope>NUCLEOTIDE SEQUENCE [LARGE SCALE GENOMIC DNA]</scope>
</reference>
<keyword evidence="3" id="KW-1185">Reference proteome</keyword>
<keyword evidence="1" id="KW-0812">Transmembrane</keyword>
<proteinExistence type="predicted"/>
<evidence type="ECO:0000313" key="3">
    <source>
        <dbReference type="Proteomes" id="UP000479000"/>
    </source>
</evidence>
<dbReference type="Proteomes" id="UP000479000">
    <property type="component" value="Unassembled WGS sequence"/>
</dbReference>
<feature type="transmembrane region" description="Helical" evidence="1">
    <location>
        <begin position="146"/>
        <end position="167"/>
    </location>
</feature>
<keyword evidence="1" id="KW-0472">Membrane</keyword>
<feature type="non-terminal residue" evidence="2">
    <location>
        <position position="179"/>
    </location>
</feature>
<organism evidence="2 3">
    <name type="scientific">Nesidiocoris tenuis</name>
    <dbReference type="NCBI Taxonomy" id="355587"/>
    <lineage>
        <taxon>Eukaryota</taxon>
        <taxon>Metazoa</taxon>
        <taxon>Ecdysozoa</taxon>
        <taxon>Arthropoda</taxon>
        <taxon>Hexapoda</taxon>
        <taxon>Insecta</taxon>
        <taxon>Pterygota</taxon>
        <taxon>Neoptera</taxon>
        <taxon>Paraneoptera</taxon>
        <taxon>Hemiptera</taxon>
        <taxon>Heteroptera</taxon>
        <taxon>Panheteroptera</taxon>
        <taxon>Cimicomorpha</taxon>
        <taxon>Miridae</taxon>
        <taxon>Dicyphina</taxon>
        <taxon>Nesidiocoris</taxon>
    </lineage>
</organism>
<accession>A0A6H5GCP0</accession>
<feature type="transmembrane region" description="Helical" evidence="1">
    <location>
        <begin position="46"/>
        <end position="72"/>
    </location>
</feature>
<dbReference type="AlphaFoldDB" id="A0A6H5GCP0"/>
<keyword evidence="1" id="KW-1133">Transmembrane helix</keyword>
<evidence type="ECO:0008006" key="4">
    <source>
        <dbReference type="Google" id="ProtNLM"/>
    </source>
</evidence>
<name>A0A6H5GCP0_9HEMI</name>
<evidence type="ECO:0000313" key="2">
    <source>
        <dbReference type="EMBL" id="CAB0000620.1"/>
    </source>
</evidence>